<dbReference type="EMBL" id="JACHGN010000004">
    <property type="protein sequence ID" value="MBB5132704.1"/>
    <property type="molecule type" value="Genomic_DNA"/>
</dbReference>
<dbReference type="InterPro" id="IPR018744">
    <property type="entry name" value="DUF2293"/>
</dbReference>
<evidence type="ECO:0000313" key="3">
    <source>
        <dbReference type="Proteomes" id="UP000578449"/>
    </source>
</evidence>
<feature type="domain" description="DUF2293" evidence="1">
    <location>
        <begin position="258"/>
        <end position="344"/>
    </location>
</feature>
<gene>
    <name evidence="2" type="ORF">HNP84_002420</name>
</gene>
<accession>A0A840NVA3</accession>
<organism evidence="2 3">
    <name type="scientific">Thermocatellispora tengchongensis</name>
    <dbReference type="NCBI Taxonomy" id="1073253"/>
    <lineage>
        <taxon>Bacteria</taxon>
        <taxon>Bacillati</taxon>
        <taxon>Actinomycetota</taxon>
        <taxon>Actinomycetes</taxon>
        <taxon>Streptosporangiales</taxon>
        <taxon>Streptosporangiaceae</taxon>
        <taxon>Thermocatellispora</taxon>
    </lineage>
</organism>
<dbReference type="RefSeq" id="WP_185049658.1">
    <property type="nucleotide sequence ID" value="NZ_BAABIX010000003.1"/>
</dbReference>
<protein>
    <recommendedName>
        <fullName evidence="1">DUF2293 domain-containing protein</fullName>
    </recommendedName>
</protein>
<dbReference type="Proteomes" id="UP000578449">
    <property type="component" value="Unassembled WGS sequence"/>
</dbReference>
<dbReference type="PANTHER" id="PTHR38113:SF2">
    <property type="entry name" value="DUF2293 DOMAIN-CONTAINING PROTEIN"/>
    <property type="match status" value="1"/>
</dbReference>
<comment type="caution">
    <text evidence="2">The sequence shown here is derived from an EMBL/GenBank/DDBJ whole genome shotgun (WGS) entry which is preliminary data.</text>
</comment>
<dbReference type="PANTHER" id="PTHR38113">
    <property type="match status" value="1"/>
</dbReference>
<evidence type="ECO:0000259" key="1">
    <source>
        <dbReference type="Pfam" id="PF10056"/>
    </source>
</evidence>
<dbReference type="Pfam" id="PF10056">
    <property type="entry name" value="DUF2293"/>
    <property type="match status" value="1"/>
</dbReference>
<keyword evidence="3" id="KW-1185">Reference proteome</keyword>
<reference evidence="2 3" key="1">
    <citation type="submission" date="2020-08" db="EMBL/GenBank/DDBJ databases">
        <title>Genomic Encyclopedia of Type Strains, Phase IV (KMG-IV): sequencing the most valuable type-strain genomes for metagenomic binning, comparative biology and taxonomic classification.</title>
        <authorList>
            <person name="Goeker M."/>
        </authorList>
    </citation>
    <scope>NUCLEOTIDE SEQUENCE [LARGE SCALE GENOMIC DNA]</scope>
    <source>
        <strain evidence="2 3">DSM 45615</strain>
    </source>
</reference>
<proteinExistence type="predicted"/>
<name>A0A840NVA3_9ACTN</name>
<sequence>MTRPNLARRVADAAEIALTNRKYVTIIDVLTGVRWLHSRHVDIWRQGRVASLDELTDVSADRLIDTADLLRRWAESKGLRPVEIPYVAGTRDRRELRFTATGDEAAERAFRIQWLSPEVSETRARKLAEKVPDLTVVIPEREWTCATCGGTGPYLIMEDDAPHCLTCTDLDHLVFLPAGNAALSRRAKKESGLSAVVVQFNRRRKVYQRQGILVEEQALTRAEEQCLADEDARARRRERDRERRATQDLEFQARMAAEIRRLFPGCPQPRAEAIAAHAAERGSGRVGRTAAAKALDEEAVTLAVVASIRHEDTDYDDLLMSGVPRMTARERIRPQLDAKLTEFREHPK</sequence>
<evidence type="ECO:0000313" key="2">
    <source>
        <dbReference type="EMBL" id="MBB5132704.1"/>
    </source>
</evidence>
<dbReference type="AlphaFoldDB" id="A0A840NVA3"/>